<evidence type="ECO:0000256" key="1">
    <source>
        <dbReference type="ARBA" id="ARBA00000971"/>
    </source>
</evidence>
<evidence type="ECO:0000256" key="10">
    <source>
        <dbReference type="ARBA" id="ARBA00029986"/>
    </source>
</evidence>
<dbReference type="Gene3D" id="3.10.50.40">
    <property type="match status" value="1"/>
</dbReference>
<dbReference type="PROSITE" id="PS50059">
    <property type="entry name" value="FKBP_PPIASE"/>
    <property type="match status" value="1"/>
</dbReference>
<dbReference type="GO" id="GO:0051083">
    <property type="term" value="P:'de novo' cotranslational protein folding"/>
    <property type="evidence" value="ECO:0007669"/>
    <property type="project" value="TreeGrafter"/>
</dbReference>
<evidence type="ECO:0000256" key="12">
    <source>
        <dbReference type="PROSITE-ProRule" id="PRU00277"/>
    </source>
</evidence>
<dbReference type="EMBL" id="FNAQ01000002">
    <property type="protein sequence ID" value="SDD96009.1"/>
    <property type="molecule type" value="Genomic_DNA"/>
</dbReference>
<dbReference type="GO" id="GO:0051301">
    <property type="term" value="P:cell division"/>
    <property type="evidence" value="ECO:0007669"/>
    <property type="project" value="UniProtKB-KW"/>
</dbReference>
<dbReference type="SUPFAM" id="SSF102735">
    <property type="entry name" value="Trigger factor ribosome-binding domain"/>
    <property type="match status" value="1"/>
</dbReference>
<dbReference type="InterPro" id="IPR005215">
    <property type="entry name" value="Trig_fac"/>
</dbReference>
<keyword evidence="11" id="KW-0963">Cytoplasm</keyword>
<comment type="domain">
    <text evidence="11">Consists of 3 domains; the N-terminus binds the ribosome, the middle domain has PPIase activity, while the C-terminus has intrinsic chaperone activity on its own.</text>
</comment>
<dbReference type="SUPFAM" id="SSF54534">
    <property type="entry name" value="FKBP-like"/>
    <property type="match status" value="1"/>
</dbReference>
<evidence type="ECO:0000256" key="8">
    <source>
        <dbReference type="ARBA" id="ARBA00023235"/>
    </source>
</evidence>
<evidence type="ECO:0000256" key="5">
    <source>
        <dbReference type="ARBA" id="ARBA00022618"/>
    </source>
</evidence>
<evidence type="ECO:0000256" key="14">
    <source>
        <dbReference type="SAM" id="Coils"/>
    </source>
</evidence>
<reference evidence="17" key="1">
    <citation type="submission" date="2016-10" db="EMBL/GenBank/DDBJ databases">
        <authorList>
            <person name="Varghese N."/>
            <person name="Submissions S."/>
        </authorList>
    </citation>
    <scope>NUCLEOTIDE SEQUENCE [LARGE SCALE GENOMIC DNA]</scope>
    <source>
        <strain evidence="17">DSM 8987</strain>
    </source>
</reference>
<dbReference type="FunFam" id="3.10.50.40:FF:000001">
    <property type="entry name" value="Trigger factor"/>
    <property type="match status" value="1"/>
</dbReference>
<evidence type="ECO:0000313" key="17">
    <source>
        <dbReference type="Proteomes" id="UP000243205"/>
    </source>
</evidence>
<dbReference type="RefSeq" id="WP_092076301.1">
    <property type="nucleotide sequence ID" value="NZ_FNAQ01000002.1"/>
</dbReference>
<dbReference type="Pfam" id="PF00254">
    <property type="entry name" value="FKBP_C"/>
    <property type="match status" value="1"/>
</dbReference>
<dbReference type="InterPro" id="IPR037041">
    <property type="entry name" value="Trigger_fac_C_sf"/>
</dbReference>
<keyword evidence="14" id="KW-0175">Coiled coil</keyword>
<dbReference type="PANTHER" id="PTHR30560">
    <property type="entry name" value="TRIGGER FACTOR CHAPERONE AND PEPTIDYL-PROLYL CIS/TRANS ISOMERASE"/>
    <property type="match status" value="1"/>
</dbReference>
<dbReference type="InterPro" id="IPR001179">
    <property type="entry name" value="PPIase_FKBP_dom"/>
</dbReference>
<dbReference type="InterPro" id="IPR008880">
    <property type="entry name" value="Trigger_fac_C"/>
</dbReference>
<dbReference type="Gene3D" id="1.10.3120.10">
    <property type="entry name" value="Trigger factor, C-terminal domain"/>
    <property type="match status" value="1"/>
</dbReference>
<protein>
    <recommendedName>
        <fullName evidence="4 11">Trigger factor</fullName>
        <shortName evidence="11">TF</shortName>
        <ecNumber evidence="3 11">5.2.1.8</ecNumber>
    </recommendedName>
    <alternativeName>
        <fullName evidence="10 11">PPIase</fullName>
    </alternativeName>
</protein>
<dbReference type="GO" id="GO:0043022">
    <property type="term" value="F:ribosome binding"/>
    <property type="evidence" value="ECO:0007669"/>
    <property type="project" value="TreeGrafter"/>
</dbReference>
<dbReference type="OrthoDB" id="9767721at2"/>
<proteinExistence type="inferred from homology"/>
<keyword evidence="7 11" id="KW-0143">Chaperone</keyword>
<comment type="function">
    <text evidence="11">Involved in protein export. Acts as a chaperone by maintaining the newly synthesized protein in an open conformation. Functions as a peptidyl-prolyl cis-trans isomerase.</text>
</comment>
<dbReference type="STRING" id="57664.SAMN05661003_102244"/>
<evidence type="ECO:0000256" key="11">
    <source>
        <dbReference type="HAMAP-Rule" id="MF_00303"/>
    </source>
</evidence>
<organism evidence="16 17">
    <name type="scientific">Desulfuromonas thiophila</name>
    <dbReference type="NCBI Taxonomy" id="57664"/>
    <lineage>
        <taxon>Bacteria</taxon>
        <taxon>Pseudomonadati</taxon>
        <taxon>Thermodesulfobacteriota</taxon>
        <taxon>Desulfuromonadia</taxon>
        <taxon>Desulfuromonadales</taxon>
        <taxon>Desulfuromonadaceae</taxon>
        <taxon>Desulfuromonas</taxon>
    </lineage>
</organism>
<dbReference type="NCBIfam" id="TIGR00115">
    <property type="entry name" value="tig"/>
    <property type="match status" value="1"/>
</dbReference>
<dbReference type="InterPro" id="IPR027304">
    <property type="entry name" value="Trigger_fact/SurA_dom_sf"/>
</dbReference>
<evidence type="ECO:0000256" key="4">
    <source>
        <dbReference type="ARBA" id="ARBA00016902"/>
    </source>
</evidence>
<sequence length="441" mass="49601">MNVQVEAISPVKKKINVEISAERVSSEIAATYKKIAKNAKIKGFRKGKVPMSVVEKYFAGDMEQDVVNRLIQETYYQALVDHDIAAIAHPTIEQSGELHKDQPFTYEAHVEVKPEVEARDYKGLSLQKEAFVFDGQLVETRIEQMLESRAQQEVVVRDEAQQGDFVTIDFEGFVDGVAFEHGAATDHVLELGSGSFIDGFEDQLVGMKRGEEKEIAVTFPQEYGNKELAGKDATFKVALKEIKVKVLPQLDDELAGEFGAESAEQLRQKLTDNLQQQEQKRIEEDLKERLMAALIERNPIEVPDTMIERQLDFMHENLSRRLKAQGLNMEMMGMNAQSFRAMYRNTATRQVQGSLLLEAVGRQESIAVDEAEVDQRLVEIAEMAQAPLEEVKKYYAGEEARKGLLAQIEEEKVMRFLLDQASIEEVAAEVLKGTAGAAEQE</sequence>
<dbReference type="InterPro" id="IPR046357">
    <property type="entry name" value="PPIase_dom_sf"/>
</dbReference>
<evidence type="ECO:0000256" key="9">
    <source>
        <dbReference type="ARBA" id="ARBA00023306"/>
    </source>
</evidence>
<dbReference type="InterPro" id="IPR036611">
    <property type="entry name" value="Trigger_fac_ribosome-bd_sf"/>
</dbReference>
<keyword evidence="17" id="KW-1185">Reference proteome</keyword>
<dbReference type="GO" id="GO:0043335">
    <property type="term" value="P:protein unfolding"/>
    <property type="evidence" value="ECO:0007669"/>
    <property type="project" value="TreeGrafter"/>
</dbReference>
<feature type="coiled-coil region" evidence="14">
    <location>
        <begin position="260"/>
        <end position="287"/>
    </location>
</feature>
<dbReference type="GO" id="GO:0003755">
    <property type="term" value="F:peptidyl-prolyl cis-trans isomerase activity"/>
    <property type="evidence" value="ECO:0007669"/>
    <property type="project" value="UniProtKB-UniRule"/>
</dbReference>
<name>A0A1G6Z039_9BACT</name>
<evidence type="ECO:0000259" key="15">
    <source>
        <dbReference type="PROSITE" id="PS50059"/>
    </source>
</evidence>
<accession>A0A1G6Z039</accession>
<dbReference type="Pfam" id="PF05697">
    <property type="entry name" value="Trigger_N"/>
    <property type="match status" value="1"/>
</dbReference>
<dbReference type="InterPro" id="IPR008881">
    <property type="entry name" value="Trigger_fac_ribosome-bd_bac"/>
</dbReference>
<evidence type="ECO:0000313" key="16">
    <source>
        <dbReference type="EMBL" id="SDD96009.1"/>
    </source>
</evidence>
<evidence type="ECO:0000256" key="13">
    <source>
        <dbReference type="RuleBase" id="RU003914"/>
    </source>
</evidence>
<evidence type="ECO:0000256" key="3">
    <source>
        <dbReference type="ARBA" id="ARBA00013194"/>
    </source>
</evidence>
<dbReference type="HAMAP" id="MF_00303">
    <property type="entry name" value="Trigger_factor_Tig"/>
    <property type="match status" value="1"/>
</dbReference>
<dbReference type="Pfam" id="PF05698">
    <property type="entry name" value="Trigger_C"/>
    <property type="match status" value="1"/>
</dbReference>
<dbReference type="PANTHER" id="PTHR30560:SF3">
    <property type="entry name" value="TRIGGER FACTOR-LIKE PROTEIN TIG, CHLOROPLASTIC"/>
    <property type="match status" value="1"/>
</dbReference>
<dbReference type="EC" id="5.2.1.8" evidence="3 11"/>
<keyword evidence="5 11" id="KW-0132">Cell division</keyword>
<keyword evidence="8 11" id="KW-0413">Isomerase</keyword>
<comment type="similarity">
    <text evidence="2 11 13">Belongs to the FKBP-type PPIase family. Tig subfamily.</text>
</comment>
<dbReference type="PIRSF" id="PIRSF003095">
    <property type="entry name" value="Trigger_factor"/>
    <property type="match status" value="1"/>
</dbReference>
<dbReference type="AlphaFoldDB" id="A0A1G6Z039"/>
<dbReference type="GO" id="GO:0015031">
    <property type="term" value="P:protein transport"/>
    <property type="evidence" value="ECO:0007669"/>
    <property type="project" value="UniProtKB-UniRule"/>
</dbReference>
<evidence type="ECO:0000256" key="6">
    <source>
        <dbReference type="ARBA" id="ARBA00023110"/>
    </source>
</evidence>
<dbReference type="Proteomes" id="UP000243205">
    <property type="component" value="Unassembled WGS sequence"/>
</dbReference>
<feature type="domain" description="PPIase FKBP-type" evidence="15">
    <location>
        <begin position="163"/>
        <end position="245"/>
    </location>
</feature>
<dbReference type="GO" id="GO:0005737">
    <property type="term" value="C:cytoplasm"/>
    <property type="evidence" value="ECO:0007669"/>
    <property type="project" value="UniProtKB-SubCell"/>
</dbReference>
<keyword evidence="9 11" id="KW-0131">Cell cycle</keyword>
<dbReference type="SUPFAM" id="SSF109998">
    <property type="entry name" value="Triger factor/SurA peptide-binding domain-like"/>
    <property type="match status" value="1"/>
</dbReference>
<keyword evidence="6 11" id="KW-0697">Rotamase</keyword>
<dbReference type="GO" id="GO:0044183">
    <property type="term" value="F:protein folding chaperone"/>
    <property type="evidence" value="ECO:0007669"/>
    <property type="project" value="TreeGrafter"/>
</dbReference>
<comment type="catalytic activity">
    <reaction evidence="1 11 12">
        <text>[protein]-peptidylproline (omega=180) = [protein]-peptidylproline (omega=0)</text>
        <dbReference type="Rhea" id="RHEA:16237"/>
        <dbReference type="Rhea" id="RHEA-COMP:10747"/>
        <dbReference type="Rhea" id="RHEA-COMP:10748"/>
        <dbReference type="ChEBI" id="CHEBI:83833"/>
        <dbReference type="ChEBI" id="CHEBI:83834"/>
        <dbReference type="EC" id="5.2.1.8"/>
    </reaction>
</comment>
<evidence type="ECO:0000256" key="2">
    <source>
        <dbReference type="ARBA" id="ARBA00005464"/>
    </source>
</evidence>
<evidence type="ECO:0000256" key="7">
    <source>
        <dbReference type="ARBA" id="ARBA00023186"/>
    </source>
</evidence>
<gene>
    <name evidence="11" type="primary">tig</name>
    <name evidence="16" type="ORF">SAMN05661003_102244</name>
</gene>
<comment type="subcellular location">
    <subcellularLocation>
        <location evidence="11">Cytoplasm</location>
    </subcellularLocation>
    <text evidence="11">About half TF is bound to the ribosome near the polypeptide exit tunnel while the other half is free in the cytoplasm.</text>
</comment>
<dbReference type="Gene3D" id="3.30.70.1050">
    <property type="entry name" value="Trigger factor ribosome-binding domain"/>
    <property type="match status" value="1"/>
</dbReference>